<dbReference type="Gene3D" id="1.20.120.1760">
    <property type="match status" value="1"/>
</dbReference>
<gene>
    <name evidence="2" type="ORF">HY076_08640</name>
</gene>
<evidence type="ECO:0008006" key="4">
    <source>
        <dbReference type="Google" id="ProtNLM"/>
    </source>
</evidence>
<feature type="non-terminal residue" evidence="2">
    <location>
        <position position="88"/>
    </location>
</feature>
<reference evidence="2" key="1">
    <citation type="submission" date="2020-07" db="EMBL/GenBank/DDBJ databases">
        <title>Huge and variable diversity of episymbiotic CPR bacteria and DPANN archaea in groundwater ecosystems.</title>
        <authorList>
            <person name="He C.Y."/>
            <person name="Keren R."/>
            <person name="Whittaker M."/>
            <person name="Farag I.F."/>
            <person name="Doudna J."/>
            <person name="Cate J.H.D."/>
            <person name="Banfield J.F."/>
        </authorList>
    </citation>
    <scope>NUCLEOTIDE SEQUENCE</scope>
    <source>
        <strain evidence="2">NC_groundwater_928_Pr1_S-0.2um_72_17</strain>
    </source>
</reference>
<evidence type="ECO:0000313" key="3">
    <source>
        <dbReference type="Proteomes" id="UP000807850"/>
    </source>
</evidence>
<organism evidence="2 3">
    <name type="scientific">Eiseniibacteriota bacterium</name>
    <dbReference type="NCBI Taxonomy" id="2212470"/>
    <lineage>
        <taxon>Bacteria</taxon>
        <taxon>Candidatus Eiseniibacteriota</taxon>
    </lineage>
</organism>
<feature type="region of interest" description="Disordered" evidence="1">
    <location>
        <begin position="1"/>
        <end position="22"/>
    </location>
</feature>
<sequence length="88" mass="8999">MTVRTMTDAERGATTVGEGAPAGFKPRIARAAHVVLAPVAAGCARIGVRADHLTVIGFVLSLGAGLAFFEGWFRQGAVFALAAGLCDL</sequence>
<comment type="caution">
    <text evidence="2">The sequence shown here is derived from an EMBL/GenBank/DDBJ whole genome shotgun (WGS) entry which is preliminary data.</text>
</comment>
<dbReference type="Proteomes" id="UP000807850">
    <property type="component" value="Unassembled WGS sequence"/>
</dbReference>
<proteinExistence type="predicted"/>
<evidence type="ECO:0000256" key="1">
    <source>
        <dbReference type="SAM" id="MobiDB-lite"/>
    </source>
</evidence>
<evidence type="ECO:0000313" key="2">
    <source>
        <dbReference type="EMBL" id="MBI3540323.1"/>
    </source>
</evidence>
<protein>
    <recommendedName>
        <fullName evidence="4">CDP-alcohol phosphatidyltransferase family protein</fullName>
    </recommendedName>
</protein>
<accession>A0A9D6QN18</accession>
<dbReference type="AlphaFoldDB" id="A0A9D6QN18"/>
<dbReference type="InterPro" id="IPR043130">
    <property type="entry name" value="CDP-OH_PTrfase_TM_dom"/>
</dbReference>
<name>A0A9D6QN18_UNCEI</name>
<dbReference type="EMBL" id="JACQAY010000288">
    <property type="protein sequence ID" value="MBI3540323.1"/>
    <property type="molecule type" value="Genomic_DNA"/>
</dbReference>